<protein>
    <recommendedName>
        <fullName evidence="3">KaiC-like domain-containing protein</fullName>
    </recommendedName>
</protein>
<dbReference type="InterPro" id="IPR027417">
    <property type="entry name" value="P-loop_NTPase"/>
</dbReference>
<organism evidence="1 2">
    <name type="scientific">Methanoculleus marisnigri</name>
    <dbReference type="NCBI Taxonomy" id="2198"/>
    <lineage>
        <taxon>Archaea</taxon>
        <taxon>Methanobacteriati</taxon>
        <taxon>Methanobacteriota</taxon>
        <taxon>Stenosarchaea group</taxon>
        <taxon>Methanomicrobia</taxon>
        <taxon>Methanomicrobiales</taxon>
        <taxon>Methanomicrobiaceae</taxon>
        <taxon>Methanoculleus</taxon>
    </lineage>
</organism>
<reference evidence="2" key="1">
    <citation type="journal article" date="2015" name="MBio">
        <title>Genome-Resolved Metagenomic Analysis Reveals Roles for Candidate Phyla and Other Microbial Community Members in Biogeochemical Transformations in Oil Reservoirs.</title>
        <authorList>
            <person name="Hu P."/>
            <person name="Tom L."/>
            <person name="Singh A."/>
            <person name="Thomas B.C."/>
            <person name="Baker B.J."/>
            <person name="Piceno Y.M."/>
            <person name="Andersen G.L."/>
            <person name="Banfield J.F."/>
        </authorList>
    </citation>
    <scope>NUCLEOTIDE SEQUENCE [LARGE SCALE GENOMIC DNA]</scope>
</reference>
<dbReference type="AlphaFoldDB" id="A0A101IR41"/>
<dbReference type="InterPro" id="IPR055927">
    <property type="entry name" value="DUF7504"/>
</dbReference>
<gene>
    <name evidence="1" type="ORF">XE10_1682</name>
</gene>
<proteinExistence type="predicted"/>
<dbReference type="PATRIC" id="fig|2198.3.peg.1667"/>
<accession>A0A101IR41</accession>
<dbReference type="Pfam" id="PF24336">
    <property type="entry name" value="DUF7504"/>
    <property type="match status" value="1"/>
</dbReference>
<dbReference type="EMBL" id="LGHE01000225">
    <property type="protein sequence ID" value="KUK99812.1"/>
    <property type="molecule type" value="Genomic_DNA"/>
</dbReference>
<sequence length="239" mass="26772">MYLYETGIPMIDREYGGLRAAANVLILAPPLTYAEHLAYRVACPRAGEWTVAISTDERAADVVGAFRRQGAGRHQIGIIDAVTKSSVPTLRDTPRAKFVTSPLDLTSMGIKFSRMVEDMWKEGVMADPPGPMPPPIRLCINSVSTLLMYARLEVTFKFLHVITNRVKKLEGIGIYVLNSESFDDRTVSTIKQLMSMVIEVRTDDGRQSVERDFRVIGIHGRTTPWIRYFYDDGTLTVEG</sequence>
<evidence type="ECO:0000313" key="2">
    <source>
        <dbReference type="Proteomes" id="UP000054598"/>
    </source>
</evidence>
<name>A0A101IR41_9EURY</name>
<evidence type="ECO:0008006" key="3">
    <source>
        <dbReference type="Google" id="ProtNLM"/>
    </source>
</evidence>
<dbReference type="Gene3D" id="3.40.50.300">
    <property type="entry name" value="P-loop containing nucleotide triphosphate hydrolases"/>
    <property type="match status" value="1"/>
</dbReference>
<comment type="caution">
    <text evidence="1">The sequence shown here is derived from an EMBL/GenBank/DDBJ whole genome shotgun (WGS) entry which is preliminary data.</text>
</comment>
<evidence type="ECO:0000313" key="1">
    <source>
        <dbReference type="EMBL" id="KUK99812.1"/>
    </source>
</evidence>
<dbReference type="Proteomes" id="UP000054598">
    <property type="component" value="Unassembled WGS sequence"/>
</dbReference>